<organism evidence="1">
    <name type="scientific">marine metagenome</name>
    <dbReference type="NCBI Taxonomy" id="408172"/>
    <lineage>
        <taxon>unclassified sequences</taxon>
        <taxon>metagenomes</taxon>
        <taxon>ecological metagenomes</taxon>
    </lineage>
</organism>
<accession>A0A381TL03</accession>
<gene>
    <name evidence="1" type="ORF">METZ01_LOCUS69604</name>
</gene>
<dbReference type="InterPro" id="IPR018642">
    <property type="entry name" value="DUF2066"/>
</dbReference>
<evidence type="ECO:0008006" key="2">
    <source>
        <dbReference type="Google" id="ProtNLM"/>
    </source>
</evidence>
<reference evidence="1" key="1">
    <citation type="submission" date="2018-05" db="EMBL/GenBank/DDBJ databases">
        <authorList>
            <person name="Lanie J.A."/>
            <person name="Ng W.-L."/>
            <person name="Kazmierczak K.M."/>
            <person name="Andrzejewski T.M."/>
            <person name="Davidsen T.M."/>
            <person name="Wayne K.J."/>
            <person name="Tettelin H."/>
            <person name="Glass J.I."/>
            <person name="Rusch D."/>
            <person name="Podicherti R."/>
            <person name="Tsui H.-C.T."/>
            <person name="Winkler M.E."/>
        </authorList>
    </citation>
    <scope>NUCLEOTIDE SEQUENCE</scope>
</reference>
<evidence type="ECO:0000313" key="1">
    <source>
        <dbReference type="EMBL" id="SVA16750.1"/>
    </source>
</evidence>
<name>A0A381TL03_9ZZZZ</name>
<dbReference type="Pfam" id="PF09839">
    <property type="entry name" value="DUF2066"/>
    <property type="match status" value="1"/>
</dbReference>
<protein>
    <recommendedName>
        <fullName evidence="2">DUF2066 domain-containing protein</fullName>
    </recommendedName>
</protein>
<sequence>MSVPTQFGLRYRSLAMQSVIAVVLVVLCLPYVVFAATFSDLYTVNLVLQSSSMPTQDEATRVAMGRLLTRITGHPDAARELIFLNLLDKAEDFVLEIGRLDRDTLTVTFDEQSIERELRSLDQPVWGPERPLTLIWVAVDAGFGQRSILSGEASEPQNELAMTDLDDRLRQEILRAAYDRGLPIAFPLLDLEDITSLTFVDVWGGFNDRIREASVRYKANAILSGRVRVSEFGDNVQWTLIWGDRERGITTATLGEGLERVAEIYAEEFGAIGRSRTAQIAVLGVTESSHYFEVLSYMDSLSFLESVKVEQYDPAGLLLSVTWRGDLGLLQRMFDVDNVLIPANTMGAQNGERVPNNLAFRLFR</sequence>
<dbReference type="EMBL" id="UINC01004773">
    <property type="protein sequence ID" value="SVA16750.1"/>
    <property type="molecule type" value="Genomic_DNA"/>
</dbReference>
<proteinExistence type="predicted"/>
<dbReference type="AlphaFoldDB" id="A0A381TL03"/>